<dbReference type="InParanoid" id="A0A061G4R5"/>
<dbReference type="STRING" id="3641.A0A061G4R5"/>
<dbReference type="Gramene" id="EOY22029">
    <property type="protein sequence ID" value="EOY22029"/>
    <property type="gene ID" value="TCM_014189"/>
</dbReference>
<evidence type="ECO:0000259" key="1">
    <source>
        <dbReference type="Pfam" id="PF07727"/>
    </source>
</evidence>
<dbReference type="PANTHER" id="PTHR35317">
    <property type="entry name" value="OS04G0629600 PROTEIN"/>
    <property type="match status" value="1"/>
</dbReference>
<dbReference type="Pfam" id="PF07727">
    <property type="entry name" value="RVT_2"/>
    <property type="match status" value="1"/>
</dbReference>
<dbReference type="eggNOG" id="KOG0017">
    <property type="taxonomic scope" value="Eukaryota"/>
</dbReference>
<protein>
    <recommendedName>
        <fullName evidence="1">Reverse transcriptase Ty1/copia-type domain-containing protein</fullName>
    </recommendedName>
</protein>
<feature type="domain" description="Reverse transcriptase Ty1/copia-type" evidence="1">
    <location>
        <begin position="173"/>
        <end position="228"/>
    </location>
</feature>
<accession>A0A061G4R5</accession>
<evidence type="ECO:0000313" key="3">
    <source>
        <dbReference type="Proteomes" id="UP000026915"/>
    </source>
</evidence>
<dbReference type="PANTHER" id="PTHR35317:SF31">
    <property type="entry name" value="DUF4219 DOMAIN-CONTAINING PROTEIN"/>
    <property type="match status" value="1"/>
</dbReference>
<name>A0A061G4R5_THECC</name>
<organism evidence="2 3">
    <name type="scientific">Theobroma cacao</name>
    <name type="common">Cacao</name>
    <name type="synonym">Cocoa</name>
    <dbReference type="NCBI Taxonomy" id="3641"/>
    <lineage>
        <taxon>Eukaryota</taxon>
        <taxon>Viridiplantae</taxon>
        <taxon>Streptophyta</taxon>
        <taxon>Embryophyta</taxon>
        <taxon>Tracheophyta</taxon>
        <taxon>Spermatophyta</taxon>
        <taxon>Magnoliopsida</taxon>
        <taxon>eudicotyledons</taxon>
        <taxon>Gunneridae</taxon>
        <taxon>Pentapetalae</taxon>
        <taxon>rosids</taxon>
        <taxon>malvids</taxon>
        <taxon>Malvales</taxon>
        <taxon>Malvaceae</taxon>
        <taxon>Byttnerioideae</taxon>
        <taxon>Theobroma</taxon>
    </lineage>
</organism>
<sequence>MWAIKMKAYLKAFDLWEVVELGGDLPTRQANPTIAQMKQYNEEVAKRFKALSCIHSAITDAIFVRIMACESAKEAWDKIKEEFHEKDTIWLIDTACSTHITSKIKNFLDLSKAYKSTVEIGDGNLLKIEGRGNVGITTKKAMLVVRGFSQVHGVDFFETFAPVARHDTIRLLPEGFVEKGKEDKVYKLIKALYGLKQAPRAWYEKIDGYLRSNKFFRNESEPTLYVKNSLEYVAAASTTNQALWLRKVLLDLKFEQIKPTVLWLDNQSAIALAKNSINHSRTKHIKVKFHVIREAVKNNEVIVNYYGTDDQITDIFTKGFCREKFELLKSKLGMSNVDFKEGKAPEVATVIPDEVTVNVAIAPEEASEPLPVWDNDGKDGMVSNHGMSGFDDATQVQLMVMELSTVEAKLDCKRI</sequence>
<dbReference type="InterPro" id="IPR013103">
    <property type="entry name" value="RVT_2"/>
</dbReference>
<dbReference type="CDD" id="cd09272">
    <property type="entry name" value="RNase_HI_RT_Ty1"/>
    <property type="match status" value="1"/>
</dbReference>
<dbReference type="AlphaFoldDB" id="A0A061G4R5"/>
<gene>
    <name evidence="2" type="ORF">TCM_014189</name>
</gene>
<dbReference type="Pfam" id="PF14223">
    <property type="entry name" value="Retrotran_gag_2"/>
    <property type="match status" value="1"/>
</dbReference>
<dbReference type="HOGENOM" id="CLU_662931_0_0_1"/>
<dbReference type="Proteomes" id="UP000026915">
    <property type="component" value="Chromosome 3"/>
</dbReference>
<evidence type="ECO:0000313" key="2">
    <source>
        <dbReference type="EMBL" id="EOY22029.1"/>
    </source>
</evidence>
<reference evidence="2 3" key="1">
    <citation type="journal article" date="2013" name="Genome Biol.">
        <title>The genome sequence of the most widely cultivated cacao type and its use to identify candidate genes regulating pod color.</title>
        <authorList>
            <person name="Motamayor J.C."/>
            <person name="Mockaitis K."/>
            <person name="Schmutz J."/>
            <person name="Haiminen N."/>
            <person name="Iii D.L."/>
            <person name="Cornejo O."/>
            <person name="Findley S.D."/>
            <person name="Zheng P."/>
            <person name="Utro F."/>
            <person name="Royaert S."/>
            <person name="Saski C."/>
            <person name="Jenkins J."/>
            <person name="Podicheti R."/>
            <person name="Zhao M."/>
            <person name="Scheffler B.E."/>
            <person name="Stack J.C."/>
            <person name="Feltus F.A."/>
            <person name="Mustiga G.M."/>
            <person name="Amores F."/>
            <person name="Phillips W."/>
            <person name="Marelli J.P."/>
            <person name="May G.D."/>
            <person name="Shapiro H."/>
            <person name="Ma J."/>
            <person name="Bustamante C.D."/>
            <person name="Schnell R.J."/>
            <person name="Main D."/>
            <person name="Gilbert D."/>
            <person name="Parida L."/>
            <person name="Kuhn D.N."/>
        </authorList>
    </citation>
    <scope>NUCLEOTIDE SEQUENCE [LARGE SCALE GENOMIC DNA]</scope>
    <source>
        <strain evidence="3">cv. Matina 1-6</strain>
    </source>
</reference>
<dbReference type="EMBL" id="CM001881">
    <property type="protein sequence ID" value="EOY22029.1"/>
    <property type="molecule type" value="Genomic_DNA"/>
</dbReference>
<keyword evidence="3" id="KW-1185">Reference proteome</keyword>
<proteinExistence type="predicted"/>